<dbReference type="RefSeq" id="WP_159966710.1">
    <property type="nucleotide sequence ID" value="NZ_APKE01000047.1"/>
</dbReference>
<dbReference type="OrthoDB" id="88903at2"/>
<name>A0A921TAZ5_9RHOB</name>
<dbReference type="Pfam" id="PF07693">
    <property type="entry name" value="KAP_NTPase"/>
    <property type="match status" value="1"/>
</dbReference>
<dbReference type="Gene3D" id="3.40.50.300">
    <property type="entry name" value="P-loop containing nucleotide triphosphate hydrolases"/>
    <property type="match status" value="1"/>
</dbReference>
<dbReference type="InterPro" id="IPR027417">
    <property type="entry name" value="P-loop_NTPase"/>
</dbReference>
<dbReference type="EMBL" id="APKE01000047">
    <property type="protein sequence ID" value="KAF0674475.1"/>
    <property type="molecule type" value="Genomic_DNA"/>
</dbReference>
<comment type="caution">
    <text evidence="2">The sequence shown here is derived from an EMBL/GenBank/DDBJ whole genome shotgun (WGS) entry which is preliminary data.</text>
</comment>
<dbReference type="InterPro" id="IPR011646">
    <property type="entry name" value="KAP_P-loop"/>
</dbReference>
<protein>
    <submittedName>
        <fullName evidence="2">KAP family P-loop domain containing protein</fullName>
    </submittedName>
</protein>
<gene>
    <name evidence="2" type="ORF">PMES_03222</name>
</gene>
<organism evidence="2 3">
    <name type="scientific">Profundibacterium mesophilum KAUST100406-0324</name>
    <dbReference type="NCBI Taxonomy" id="1037889"/>
    <lineage>
        <taxon>Bacteria</taxon>
        <taxon>Pseudomonadati</taxon>
        <taxon>Pseudomonadota</taxon>
        <taxon>Alphaproteobacteria</taxon>
        <taxon>Rhodobacterales</taxon>
        <taxon>Roseobacteraceae</taxon>
        <taxon>Profundibacterium</taxon>
    </lineage>
</organism>
<proteinExistence type="predicted"/>
<dbReference type="AlphaFoldDB" id="A0A921TAZ5"/>
<keyword evidence="3" id="KW-1185">Reference proteome</keyword>
<sequence length="735" mass="81522">MTTALDPDRALENEQKDQFGFVGMAKRLAPSIIEASKGDGMVIGLEGRWGSGKTSLLNFLRAELINAQAEGVYTITIAPWLNGDASSMVESLLAPMTERLRAEEQAPAKAGGEQANATKEQVAEVGKLLRDYGPKTARRIASVANVAGHFIPGGQMVGGALEAAANAADQIMPAGPTPSELKRKIAHKIQELDVGFVVILDDLDRLEPQQAVEVVRLVRSVADFPRVAYLMCYDRQVLAQALKTGLQVTDGDLFLQKIVQLTFNIPLPEPFDLRTQFRDEAKAIYSEVIGTEADGELLKELHSAVDREGMGLSTPREVKLALNSIRFIFPQVKEDVYFPDFCRLHLIKISNYKLYRWLEVYLSVRSVLATGDATVSSDEKASMGEQLKTLLPSKGPDSGRSIWSLGRFIPGVADVDEPEKRVFNTMDSAAVFEAITLKRLGSPLHYRFYFALTGPKTVMPDEEFNALLELARANVDQLTARLAEEVMKRRSSGKTWFEHILNRLDDKCISGLDEDQLVGICEGLSGMMDAAMAEDGEQRAFSLSLDGLANVVAKDCLRQLNELNSEKQAETVRRMASDGAALNWLVGGFFRSQLFRHGRVGDEAESPDRWEISEDVLDEAIDILKKRVSKQTTRALIPNLPDIAAYLYGWLNIAGDDQAIDWVREYTSTDEGFLSILNHLRGWSMSDKVYYPLSKNSVERFLDWDATVARLDNLQTGEFADQVAELQLAIEQARH</sequence>
<dbReference type="SUPFAM" id="SSF52540">
    <property type="entry name" value="P-loop containing nucleoside triphosphate hydrolases"/>
    <property type="match status" value="1"/>
</dbReference>
<accession>A0A921TAZ5</accession>
<feature type="domain" description="KAP NTPase" evidence="1">
    <location>
        <begin position="24"/>
        <end position="326"/>
    </location>
</feature>
<evidence type="ECO:0000313" key="3">
    <source>
        <dbReference type="Proteomes" id="UP000698242"/>
    </source>
</evidence>
<reference evidence="2" key="1">
    <citation type="submission" date="2013-03" db="EMBL/GenBank/DDBJ databases">
        <title>Genome Sequence of the Profundibacterium mesophilum strain KAUST100406-0324T from Red Sea, a novel genus in the family Rhodobacteraceae.</title>
        <authorList>
            <person name="Essack M."/>
            <person name="Alam I."/>
            <person name="Lafi F."/>
            <person name="Alawi W."/>
            <person name="Kamanu F."/>
            <person name="Al-Suwailem A."/>
            <person name="Lee O.O."/>
            <person name="Xu Y."/>
            <person name="Bajic V."/>
            <person name="Qian P.-Y."/>
            <person name="Archer J."/>
        </authorList>
    </citation>
    <scope>NUCLEOTIDE SEQUENCE</scope>
    <source>
        <strain evidence="2">KAUST100406-0324</strain>
    </source>
</reference>
<evidence type="ECO:0000313" key="2">
    <source>
        <dbReference type="EMBL" id="KAF0674475.1"/>
    </source>
</evidence>
<evidence type="ECO:0000259" key="1">
    <source>
        <dbReference type="Pfam" id="PF07693"/>
    </source>
</evidence>
<dbReference type="Proteomes" id="UP000698242">
    <property type="component" value="Unassembled WGS sequence"/>
</dbReference>